<proteinExistence type="predicted"/>
<dbReference type="EMBL" id="LR796162">
    <property type="protein sequence ID" value="CAB4122440.1"/>
    <property type="molecule type" value="Genomic_DNA"/>
</dbReference>
<accession>A0A6J5KQQ1</accession>
<sequence>MQITAPAPVESLVIDPFVGQSTPVATAKALGQSEKTELFEAMLLRGEQLDVPLEHVFAHGVYMRQGKLPKGSYLIGHQHKTDHLNVLFTGKVSVIMNGSSVEITAPCVFKAEAGVRKIIYAHEDSVLANIHGTNETDLDKIEDELIIKSDTFVSHHQGAKSDLMLLAEQLEKGKLLCS</sequence>
<organism evidence="1">
    <name type="scientific">uncultured Caudovirales phage</name>
    <dbReference type="NCBI Taxonomy" id="2100421"/>
    <lineage>
        <taxon>Viruses</taxon>
        <taxon>Duplodnaviria</taxon>
        <taxon>Heunggongvirae</taxon>
        <taxon>Uroviricota</taxon>
        <taxon>Caudoviricetes</taxon>
        <taxon>Peduoviridae</taxon>
        <taxon>Maltschvirus</taxon>
        <taxon>Maltschvirus maltsch</taxon>
    </lineage>
</organism>
<evidence type="ECO:0000313" key="1">
    <source>
        <dbReference type="EMBL" id="CAB4122440.1"/>
    </source>
</evidence>
<reference evidence="1" key="1">
    <citation type="submission" date="2020-04" db="EMBL/GenBank/DDBJ databases">
        <authorList>
            <person name="Chiriac C."/>
            <person name="Salcher M."/>
            <person name="Ghai R."/>
            <person name="Kavagutti S V."/>
        </authorList>
    </citation>
    <scope>NUCLEOTIDE SEQUENCE</scope>
</reference>
<gene>
    <name evidence="1" type="ORF">UFOVP33_7</name>
</gene>
<protein>
    <submittedName>
        <fullName evidence="1">Uncharacterized protein</fullName>
    </submittedName>
</protein>
<name>A0A6J5KQQ1_9CAUD</name>